<sequence>MRKPKRVQIIAYVNPATHNRITTHAERTGMSVSRVVERVLESGSYPDNSIDRAVLQLLDINADQARLGNLLLKGINETANGQIVHQMRQLLDEIRLTQTHLKTRVLELKP</sequence>
<evidence type="ECO:0000313" key="1">
    <source>
        <dbReference type="EMBL" id="MEJ8476895.1"/>
    </source>
</evidence>
<evidence type="ECO:0008006" key="3">
    <source>
        <dbReference type="Google" id="ProtNLM"/>
    </source>
</evidence>
<name>A0ABU8TTJ2_9HYPH</name>
<keyword evidence="2" id="KW-1185">Reference proteome</keyword>
<protein>
    <recommendedName>
        <fullName evidence="3">Ribbon-helix-helix CopG family protein</fullName>
    </recommendedName>
</protein>
<evidence type="ECO:0000313" key="2">
    <source>
        <dbReference type="Proteomes" id="UP001385499"/>
    </source>
</evidence>
<proteinExistence type="predicted"/>
<accession>A0ABU8TTJ2</accession>
<dbReference type="EMBL" id="JBAKIA010000032">
    <property type="protein sequence ID" value="MEJ8476895.1"/>
    <property type="molecule type" value="Genomic_DNA"/>
</dbReference>
<dbReference type="RefSeq" id="WP_340277738.1">
    <property type="nucleotide sequence ID" value="NZ_JBAKIA010000032.1"/>
</dbReference>
<organism evidence="1 2">
    <name type="scientific">Roseibium algae</name>
    <dbReference type="NCBI Taxonomy" id="3123038"/>
    <lineage>
        <taxon>Bacteria</taxon>
        <taxon>Pseudomonadati</taxon>
        <taxon>Pseudomonadota</taxon>
        <taxon>Alphaproteobacteria</taxon>
        <taxon>Hyphomicrobiales</taxon>
        <taxon>Stappiaceae</taxon>
        <taxon>Roseibium</taxon>
    </lineage>
</organism>
<dbReference type="Proteomes" id="UP001385499">
    <property type="component" value="Unassembled WGS sequence"/>
</dbReference>
<gene>
    <name evidence="1" type="ORF">V6575_22705</name>
</gene>
<reference evidence="1 2" key="1">
    <citation type="submission" date="2024-02" db="EMBL/GenBank/DDBJ databases">
        <title>Roseibium algae sp. nov., isolated from marine alga (Grateloupia sp.), showing potential in myo-inositol conversion.</title>
        <authorList>
            <person name="Wang Y."/>
        </authorList>
    </citation>
    <scope>NUCLEOTIDE SEQUENCE [LARGE SCALE GENOMIC DNA]</scope>
    <source>
        <strain evidence="1 2">H3510</strain>
    </source>
</reference>
<comment type="caution">
    <text evidence="1">The sequence shown here is derived from an EMBL/GenBank/DDBJ whole genome shotgun (WGS) entry which is preliminary data.</text>
</comment>